<accession>A0A4Q7PPY5</accession>
<reference evidence="4 5" key="1">
    <citation type="submission" date="2019-02" db="EMBL/GenBank/DDBJ databases">
        <title>Genomic Encyclopedia of Type Strains, Phase IV (KMG-IV): sequencing the most valuable type-strain genomes for metagenomic binning, comparative biology and taxonomic classification.</title>
        <authorList>
            <person name="Goeker M."/>
        </authorList>
    </citation>
    <scope>NUCLEOTIDE SEQUENCE [LARGE SCALE GENOMIC DNA]</scope>
    <source>
        <strain evidence="4 5">DSM 29486</strain>
    </source>
</reference>
<dbReference type="PIRSF" id="PIRSF027386">
    <property type="entry name" value="UCP027386_ABC_sbc_TM0202"/>
    <property type="match status" value="1"/>
</dbReference>
<feature type="region of interest" description="Disordered" evidence="1">
    <location>
        <begin position="28"/>
        <end position="50"/>
    </location>
</feature>
<organism evidence="4 5">
    <name type="scientific">Cuneatibacter caecimuris</name>
    <dbReference type="NCBI Taxonomy" id="1796618"/>
    <lineage>
        <taxon>Bacteria</taxon>
        <taxon>Bacillati</taxon>
        <taxon>Bacillota</taxon>
        <taxon>Clostridia</taxon>
        <taxon>Lachnospirales</taxon>
        <taxon>Lachnospiraceae</taxon>
        <taxon>Cuneatibacter</taxon>
    </lineage>
</organism>
<dbReference type="AlphaFoldDB" id="A0A4Q7PPY5"/>
<dbReference type="RefSeq" id="WP_130433866.1">
    <property type="nucleotide sequence ID" value="NZ_SGXF01000001.1"/>
</dbReference>
<dbReference type="Pfam" id="PF09084">
    <property type="entry name" value="NMT1"/>
    <property type="match status" value="1"/>
</dbReference>
<dbReference type="SUPFAM" id="SSF53850">
    <property type="entry name" value="Periplasmic binding protein-like II"/>
    <property type="match status" value="1"/>
</dbReference>
<evidence type="ECO:0000259" key="3">
    <source>
        <dbReference type="Pfam" id="PF09084"/>
    </source>
</evidence>
<evidence type="ECO:0000256" key="1">
    <source>
        <dbReference type="SAM" id="MobiDB-lite"/>
    </source>
</evidence>
<feature type="domain" description="SsuA/THI5-like" evidence="3">
    <location>
        <begin position="129"/>
        <end position="280"/>
    </location>
</feature>
<comment type="caution">
    <text evidence="4">The sequence shown here is derived from an EMBL/GenBank/DDBJ whole genome shotgun (WGS) entry which is preliminary data.</text>
</comment>
<protein>
    <submittedName>
        <fullName evidence="4">NitT/TauT family transport system substrate-binding protein</fullName>
    </submittedName>
</protein>
<keyword evidence="2" id="KW-0732">Signal</keyword>
<dbReference type="Gene3D" id="3.40.190.10">
    <property type="entry name" value="Periplasmic binding protein-like II"/>
    <property type="match status" value="2"/>
</dbReference>
<dbReference type="OrthoDB" id="9814375at2"/>
<feature type="signal peptide" evidence="2">
    <location>
        <begin position="1"/>
        <end position="21"/>
    </location>
</feature>
<evidence type="ECO:0000313" key="4">
    <source>
        <dbReference type="EMBL" id="RZT03012.1"/>
    </source>
</evidence>
<gene>
    <name evidence="4" type="ORF">EV209_1145</name>
</gene>
<proteinExistence type="predicted"/>
<dbReference type="PANTHER" id="PTHR30024:SF46">
    <property type="entry name" value="ABC TRANSPORTER, SUBSTRATE-BINDING LIPOPROTEIN"/>
    <property type="match status" value="1"/>
</dbReference>
<name>A0A4Q7PPY5_9FIRM</name>
<evidence type="ECO:0000256" key="2">
    <source>
        <dbReference type="SAM" id="SignalP"/>
    </source>
</evidence>
<feature type="chain" id="PRO_5038732178" evidence="2">
    <location>
        <begin position="22"/>
        <end position="353"/>
    </location>
</feature>
<keyword evidence="5" id="KW-1185">Reference proteome</keyword>
<dbReference type="Proteomes" id="UP000292927">
    <property type="component" value="Unassembled WGS sequence"/>
</dbReference>
<dbReference type="PROSITE" id="PS51257">
    <property type="entry name" value="PROKAR_LIPOPROTEIN"/>
    <property type="match status" value="1"/>
</dbReference>
<dbReference type="InterPro" id="IPR015168">
    <property type="entry name" value="SsuA/THI5"/>
</dbReference>
<dbReference type="EMBL" id="SGXF01000001">
    <property type="protein sequence ID" value="RZT03012.1"/>
    <property type="molecule type" value="Genomic_DNA"/>
</dbReference>
<evidence type="ECO:0000313" key="5">
    <source>
        <dbReference type="Proteomes" id="UP000292927"/>
    </source>
</evidence>
<dbReference type="InterPro" id="IPR027024">
    <property type="entry name" value="UCP027386_ABC_sbc_TM0202"/>
</dbReference>
<feature type="compositionally biased region" description="Low complexity" evidence="1">
    <location>
        <begin position="29"/>
        <end position="46"/>
    </location>
</feature>
<dbReference type="PANTHER" id="PTHR30024">
    <property type="entry name" value="ALIPHATIC SULFONATES-BINDING PROTEIN-RELATED"/>
    <property type="match status" value="1"/>
</dbReference>
<sequence>MRKVKFAAALMAGILALSVLAGCGGGRNETSAAETTKTAEEGSTGTPETLKTGAAMRVGSLKGPTSMGLVNLMKDAEKGSTANSYEFRMETQADTLLAAMAGGDLDAALIPANVAAVLYQKTQGQISVLNINTLGVLYIITGNSDIQSIEDLKGRTLYLTGKGTTPDYVIRYLLRESGVDISDVTLEYKSEAAEVAAILKENPDAAGLLPQPFATVACAQNESLKPVLDLTEVWENLQQGKGSRLVTGVTVVRNEFLQENPDSVRSFMEDCRVSAEAAQKDVKGTAGLVAEAGIIEKEAVAEKALPYCSIVYIDGTEMKEALSGYLQVLYDQNPQSVGGNMPGDGFYYMAETK</sequence>